<evidence type="ECO:0000256" key="7">
    <source>
        <dbReference type="ARBA" id="ARBA00047371"/>
    </source>
</evidence>
<dbReference type="InterPro" id="IPR008210">
    <property type="entry name" value="PEP_carboxykinase_N"/>
</dbReference>
<keyword evidence="5" id="KW-0067">ATP-binding</keyword>
<dbReference type="AlphaFoldDB" id="A0A2C9VAH9"/>
<evidence type="ECO:0000256" key="5">
    <source>
        <dbReference type="ARBA" id="ARBA00022840"/>
    </source>
</evidence>
<evidence type="ECO:0000256" key="3">
    <source>
        <dbReference type="ARBA" id="ARBA00012363"/>
    </source>
</evidence>
<name>A0A2C9VAH9_MANES</name>
<dbReference type="GO" id="GO:0005829">
    <property type="term" value="C:cytosol"/>
    <property type="evidence" value="ECO:0000318"/>
    <property type="project" value="GO_Central"/>
</dbReference>
<keyword evidence="9" id="KW-1185">Reference proteome</keyword>
<comment type="similarity">
    <text evidence="2">Belongs to the phosphoenolpyruvate carboxykinase (ATP) family.</text>
</comment>
<dbReference type="OrthoDB" id="839149at2759"/>
<dbReference type="Gramene" id="Manes.09G128000.1.v8.1">
    <property type="protein sequence ID" value="Manes.09G128000.1.v8.1.CDS"/>
    <property type="gene ID" value="Manes.09G128000.v8.1"/>
</dbReference>
<dbReference type="SUPFAM" id="SSF68923">
    <property type="entry name" value="PEP carboxykinase N-terminal domain"/>
    <property type="match status" value="1"/>
</dbReference>
<proteinExistence type="inferred from homology"/>
<evidence type="ECO:0000256" key="4">
    <source>
        <dbReference type="ARBA" id="ARBA00022741"/>
    </source>
</evidence>
<protein>
    <recommendedName>
        <fullName evidence="3">phosphoenolpyruvate carboxykinase (ATP)</fullName>
        <ecNumber evidence="3">4.1.1.49</ecNumber>
    </recommendedName>
</protein>
<reference evidence="9" key="1">
    <citation type="journal article" date="2016" name="Nat. Biotechnol.">
        <title>Sequencing wild and cultivated cassava and related species reveals extensive interspecific hybridization and genetic diversity.</title>
        <authorList>
            <person name="Bredeson J.V."/>
            <person name="Lyons J.B."/>
            <person name="Prochnik S.E."/>
            <person name="Wu G.A."/>
            <person name="Ha C.M."/>
            <person name="Edsinger-Gonzales E."/>
            <person name="Grimwood J."/>
            <person name="Schmutz J."/>
            <person name="Rabbi I.Y."/>
            <person name="Egesi C."/>
            <person name="Nauluvula P."/>
            <person name="Lebot V."/>
            <person name="Ndunguru J."/>
            <person name="Mkamilo G."/>
            <person name="Bart R.S."/>
            <person name="Setter T.L."/>
            <person name="Gleadow R.M."/>
            <person name="Kulakow P."/>
            <person name="Ferguson M.E."/>
            <person name="Rounsley S."/>
            <person name="Rokhsar D.S."/>
        </authorList>
    </citation>
    <scope>NUCLEOTIDE SEQUENCE [LARGE SCALE GENOMIC DNA]</scope>
    <source>
        <strain evidence="9">cv. AM560-2</strain>
    </source>
</reference>
<dbReference type="PANTHER" id="PTHR30031">
    <property type="entry name" value="PHOSPHOENOLPYRUVATE CARBOXYKINASE ATP"/>
    <property type="match status" value="1"/>
</dbReference>
<evidence type="ECO:0000256" key="1">
    <source>
        <dbReference type="ARBA" id="ARBA00004742"/>
    </source>
</evidence>
<dbReference type="GO" id="GO:0004612">
    <property type="term" value="F:phosphoenolpyruvate carboxykinase (ATP) activity"/>
    <property type="evidence" value="ECO:0000318"/>
    <property type="project" value="GO_Central"/>
</dbReference>
<dbReference type="InterPro" id="IPR001272">
    <property type="entry name" value="PEP_carboxykinase_ATP"/>
</dbReference>
<dbReference type="GO" id="GO:0006094">
    <property type="term" value="P:gluconeogenesis"/>
    <property type="evidence" value="ECO:0000318"/>
    <property type="project" value="GO_Central"/>
</dbReference>
<evidence type="ECO:0000313" key="9">
    <source>
        <dbReference type="Proteomes" id="UP000091857"/>
    </source>
</evidence>
<comment type="caution">
    <text evidence="8">The sequence shown here is derived from an EMBL/GenBank/DDBJ whole genome shotgun (WGS) entry which is preliminary data.</text>
</comment>
<dbReference type="STRING" id="3983.A0A2C9VAH9"/>
<evidence type="ECO:0000256" key="2">
    <source>
        <dbReference type="ARBA" id="ARBA00006052"/>
    </source>
</evidence>
<evidence type="ECO:0000313" key="8">
    <source>
        <dbReference type="EMBL" id="OAY41766.1"/>
    </source>
</evidence>
<dbReference type="FunFam" id="3.40.449.10:FF:000008">
    <property type="entry name" value="D111/G-patch domain-containing protein"/>
    <property type="match status" value="1"/>
</dbReference>
<comment type="catalytic activity">
    <reaction evidence="7">
        <text>oxaloacetate + ATP = phosphoenolpyruvate + ADP + CO2</text>
        <dbReference type="Rhea" id="RHEA:18617"/>
        <dbReference type="ChEBI" id="CHEBI:16452"/>
        <dbReference type="ChEBI" id="CHEBI:16526"/>
        <dbReference type="ChEBI" id="CHEBI:30616"/>
        <dbReference type="ChEBI" id="CHEBI:58702"/>
        <dbReference type="ChEBI" id="CHEBI:456216"/>
        <dbReference type="EC" id="4.1.1.49"/>
    </reaction>
</comment>
<keyword evidence="4" id="KW-0547">Nucleotide-binding</keyword>
<gene>
    <name evidence="8" type="ORF">MANES_09G128000v8</name>
</gene>
<comment type="pathway">
    <text evidence="1">Carbohydrate biosynthesis; gluconeogenesis.</text>
</comment>
<dbReference type="Gene3D" id="3.40.449.10">
    <property type="entry name" value="Phosphoenolpyruvate Carboxykinase, domain 1"/>
    <property type="match status" value="1"/>
</dbReference>
<keyword evidence="6" id="KW-0456">Lyase</keyword>
<dbReference type="PANTHER" id="PTHR30031:SF2">
    <property type="entry name" value="PHOSPHOENOLPYRUVATE CARBOXYKINASE (ATP)"/>
    <property type="match status" value="1"/>
</dbReference>
<evidence type="ECO:0000256" key="6">
    <source>
        <dbReference type="ARBA" id="ARBA00023239"/>
    </source>
</evidence>
<dbReference type="EMBL" id="CM004395">
    <property type="protein sequence ID" value="OAY41766.1"/>
    <property type="molecule type" value="Genomic_DNA"/>
</dbReference>
<dbReference type="Gene3D" id="3.90.228.20">
    <property type="match status" value="1"/>
</dbReference>
<organism evidence="8 9">
    <name type="scientific">Manihot esculenta</name>
    <name type="common">Cassava</name>
    <name type="synonym">Jatropha manihot</name>
    <dbReference type="NCBI Taxonomy" id="3983"/>
    <lineage>
        <taxon>Eukaryota</taxon>
        <taxon>Viridiplantae</taxon>
        <taxon>Streptophyta</taxon>
        <taxon>Embryophyta</taxon>
        <taxon>Tracheophyta</taxon>
        <taxon>Spermatophyta</taxon>
        <taxon>Magnoliopsida</taxon>
        <taxon>eudicotyledons</taxon>
        <taxon>Gunneridae</taxon>
        <taxon>Pentapetalae</taxon>
        <taxon>rosids</taxon>
        <taxon>fabids</taxon>
        <taxon>Malpighiales</taxon>
        <taxon>Euphorbiaceae</taxon>
        <taxon>Crotonoideae</taxon>
        <taxon>Manihoteae</taxon>
        <taxon>Manihot</taxon>
    </lineage>
</organism>
<dbReference type="Proteomes" id="UP000091857">
    <property type="component" value="Chromosome 9"/>
</dbReference>
<dbReference type="InterPro" id="IPR013035">
    <property type="entry name" value="PEP_carboxykinase_C"/>
</dbReference>
<dbReference type="GO" id="GO:0005524">
    <property type="term" value="F:ATP binding"/>
    <property type="evidence" value="ECO:0007669"/>
    <property type="project" value="UniProtKB-KW"/>
</dbReference>
<dbReference type="SUPFAM" id="SSF53795">
    <property type="entry name" value="PEP carboxykinase-like"/>
    <property type="match status" value="1"/>
</dbReference>
<dbReference type="UniPathway" id="UPA00138"/>
<accession>A0A2C9VAH9</accession>
<dbReference type="Pfam" id="PF01293">
    <property type="entry name" value="PEPCK_ATP"/>
    <property type="match status" value="1"/>
</dbReference>
<sequence length="445" mass="47303">MNNSVMKRFLDASSFRSSSRPTASLPFLLYPRRNIVSVSSVEEEDQTANSSRDREDTGFSSGLNWALAGKGVIVKDKSFRNLNTSELQQKGATVAESLSGIPVLVRGNALGGASEISKPQFSKLLKHVTTHISSVSNIYVHDGAVGSSLKYGAKVRIISDSPSAILSLSNVLWKAPSRAISHDSCPLTVYVASSISQGAVDAVRLGAQANESVIAADIDRASLILCGKAFSDANATKMALATLSEPIISARGGIPLPARLLVSDDSVILLLAPEDIIQSCAAQLVSTDAGVILSSQDAAPYFPVKNYSAPSLFKFPVGVVLVTSDSSGTIPSISKLSPGQAAYHFLAGYQNGKFMLAYNRGPSSLDALELAKAFLSKLKDNQISSFLINVSEGQKSVTGKVFLRMVESALSKDIPSFRPKGGDLKAKYNSFLSNKFQEIPEELSF</sequence>
<dbReference type="EC" id="4.1.1.49" evidence="3"/>